<accession>A0AAX3MYK0</accession>
<gene>
    <name evidence="2" type="ORF">PUW23_00045</name>
    <name evidence="3" type="ORF">PUW25_00045</name>
</gene>
<evidence type="ECO:0000313" key="4">
    <source>
        <dbReference type="Proteomes" id="UP001220962"/>
    </source>
</evidence>
<dbReference type="PANTHER" id="PTHR43155">
    <property type="entry name" value="CYCLIC DI-GMP PHOSPHODIESTERASE PA4108-RELATED"/>
    <property type="match status" value="1"/>
</dbReference>
<evidence type="ECO:0000313" key="5">
    <source>
        <dbReference type="Proteomes" id="UP001221519"/>
    </source>
</evidence>
<reference evidence="2 5" key="1">
    <citation type="submission" date="2023-02" db="EMBL/GenBank/DDBJ databases">
        <title>Pathogen: clinical or host-associated sample.</title>
        <authorList>
            <person name="Hergert J."/>
            <person name="Casey R."/>
            <person name="Wagner J."/>
            <person name="Young E.L."/>
            <person name="Oakeson K.F."/>
        </authorList>
    </citation>
    <scope>NUCLEOTIDE SEQUENCE</scope>
    <source>
        <strain evidence="3 5">2022CK-00829</strain>
        <strain evidence="2">2022CK-00830</strain>
    </source>
</reference>
<proteinExistence type="predicted"/>
<sequence length="369" mass="41903">MVMMSIIELKPGTKLAKDVHTPLGGLLLSKGKVILPRDLEILRAFLVQTVEVDMNTGGSSEGGSAYSSQEEQEKQLQVDEQIAEIVNTADLTSFEEEYERMVALTKKAFNEAMAFEVPVFELRTQFSILIRHLKNYQVLHFSPRSIKRDEYMYHNAVLTALTSYLIAQWCELPQRDWVQVALAGLLHNIGNIKVSPEILYSTKPLGKTEEEEVRKHTTHGYTILKNVKAINDGVRLTALQHHEKIDGSGYPLRLEGHQIHTYSKIVAVADIFHAMTLERPYKTSQSPYLVLEQIMQESFGKLDPKIVQTFIRKVTQFHNGAVVELSDHRRGSIIFTDRDHPTRPMVAVEGAIVSLVAERQLYIKRVINE</sequence>
<dbReference type="InterPro" id="IPR003607">
    <property type="entry name" value="HD/PDEase_dom"/>
</dbReference>
<evidence type="ECO:0000313" key="3">
    <source>
        <dbReference type="EMBL" id="WDI02464.1"/>
    </source>
</evidence>
<dbReference type="RefSeq" id="WP_047912547.1">
    <property type="nucleotide sequence ID" value="NZ_CP118101.1"/>
</dbReference>
<dbReference type="AlphaFoldDB" id="A0AAX3MYK0"/>
<dbReference type="Proteomes" id="UP001220962">
    <property type="component" value="Chromosome"/>
</dbReference>
<dbReference type="Gene3D" id="1.10.3210.10">
    <property type="entry name" value="Hypothetical protein af1432"/>
    <property type="match status" value="1"/>
</dbReference>
<name>A0AAX3MYK0_9BACL</name>
<dbReference type="SMART" id="SM00471">
    <property type="entry name" value="HDc"/>
    <property type="match status" value="1"/>
</dbReference>
<protein>
    <submittedName>
        <fullName evidence="2">HD-GYP domain-containing protein</fullName>
    </submittedName>
</protein>
<dbReference type="CDD" id="cd00077">
    <property type="entry name" value="HDc"/>
    <property type="match status" value="1"/>
</dbReference>
<dbReference type="SUPFAM" id="SSF109604">
    <property type="entry name" value="HD-domain/PDEase-like"/>
    <property type="match status" value="1"/>
</dbReference>
<dbReference type="EMBL" id="CP118108">
    <property type="protein sequence ID" value="WDI02464.1"/>
    <property type="molecule type" value="Genomic_DNA"/>
</dbReference>
<organism evidence="2 4">
    <name type="scientific">Paenibacillus urinalis</name>
    <dbReference type="NCBI Taxonomy" id="521520"/>
    <lineage>
        <taxon>Bacteria</taxon>
        <taxon>Bacillati</taxon>
        <taxon>Bacillota</taxon>
        <taxon>Bacilli</taxon>
        <taxon>Bacillales</taxon>
        <taxon>Paenibacillaceae</taxon>
        <taxon>Paenibacillus</taxon>
    </lineage>
</organism>
<dbReference type="Pfam" id="PF13487">
    <property type="entry name" value="HD_5"/>
    <property type="match status" value="1"/>
</dbReference>
<keyword evidence="5" id="KW-1185">Reference proteome</keyword>
<dbReference type="PROSITE" id="PS51832">
    <property type="entry name" value="HD_GYP"/>
    <property type="match status" value="1"/>
</dbReference>
<feature type="domain" description="HD-GYP" evidence="1">
    <location>
        <begin position="130"/>
        <end position="326"/>
    </location>
</feature>
<dbReference type="InterPro" id="IPR037522">
    <property type="entry name" value="HD_GYP_dom"/>
</dbReference>
<dbReference type="Proteomes" id="UP001221519">
    <property type="component" value="Chromosome"/>
</dbReference>
<evidence type="ECO:0000259" key="1">
    <source>
        <dbReference type="PROSITE" id="PS51832"/>
    </source>
</evidence>
<dbReference type="PANTHER" id="PTHR43155:SF2">
    <property type="entry name" value="CYCLIC DI-GMP PHOSPHODIESTERASE PA4108"/>
    <property type="match status" value="1"/>
</dbReference>
<dbReference type="EMBL" id="CP118101">
    <property type="protein sequence ID" value="WDH82720.1"/>
    <property type="molecule type" value="Genomic_DNA"/>
</dbReference>
<evidence type="ECO:0000313" key="2">
    <source>
        <dbReference type="EMBL" id="WDH82720.1"/>
    </source>
</evidence>